<feature type="transmembrane region" description="Helical" evidence="9">
    <location>
        <begin position="273"/>
        <end position="292"/>
    </location>
</feature>
<evidence type="ECO:0000256" key="1">
    <source>
        <dbReference type="ARBA" id="ARBA00004141"/>
    </source>
</evidence>
<dbReference type="PANTHER" id="PTHR48086:SF8">
    <property type="entry name" value="MONOCARBOXYLIC ACID PERMEASE"/>
    <property type="match status" value="1"/>
</dbReference>
<feature type="transmembrane region" description="Helical" evidence="9">
    <location>
        <begin position="182"/>
        <end position="201"/>
    </location>
</feature>
<accession>A0A917H6H9</accession>
<protein>
    <submittedName>
        <fullName evidence="10">Sodium:solute symporter</fullName>
    </submittedName>
</protein>
<dbReference type="InterPro" id="IPR050277">
    <property type="entry name" value="Sodium:Solute_Symporter"/>
</dbReference>
<feature type="transmembrane region" description="Helical" evidence="9">
    <location>
        <begin position="356"/>
        <end position="379"/>
    </location>
</feature>
<dbReference type="PANTHER" id="PTHR48086">
    <property type="entry name" value="SODIUM/PROLINE SYMPORTER-RELATED"/>
    <property type="match status" value="1"/>
</dbReference>
<feature type="transmembrane region" description="Helical" evidence="9">
    <location>
        <begin position="148"/>
        <end position="170"/>
    </location>
</feature>
<feature type="transmembrane region" description="Helical" evidence="9">
    <location>
        <begin position="410"/>
        <end position="429"/>
    </location>
</feature>
<comment type="subcellular location">
    <subcellularLocation>
        <location evidence="1">Membrane</location>
        <topology evidence="1">Multi-pass membrane protein</topology>
    </subcellularLocation>
</comment>
<feature type="transmembrane region" description="Helical" evidence="9">
    <location>
        <begin position="6"/>
        <end position="21"/>
    </location>
</feature>
<keyword evidence="6 9" id="KW-0472">Membrane</keyword>
<comment type="caution">
    <text evidence="10">The sequence shown here is derived from an EMBL/GenBank/DDBJ whole genome shotgun (WGS) entry which is preliminary data.</text>
</comment>
<dbReference type="CDD" id="cd10322">
    <property type="entry name" value="SLC5sbd"/>
    <property type="match status" value="1"/>
</dbReference>
<evidence type="ECO:0000256" key="4">
    <source>
        <dbReference type="ARBA" id="ARBA00022692"/>
    </source>
</evidence>
<gene>
    <name evidence="10" type="ORF">GCM10011374_36950</name>
</gene>
<dbReference type="Gene3D" id="1.20.1730.10">
    <property type="entry name" value="Sodium/glucose cotransporter"/>
    <property type="match status" value="1"/>
</dbReference>
<dbReference type="EMBL" id="BMEQ01000033">
    <property type="protein sequence ID" value="GGG69141.1"/>
    <property type="molecule type" value="Genomic_DNA"/>
</dbReference>
<feature type="transmembrane region" description="Helical" evidence="9">
    <location>
        <begin position="385"/>
        <end position="403"/>
    </location>
</feature>
<evidence type="ECO:0000256" key="3">
    <source>
        <dbReference type="ARBA" id="ARBA00022448"/>
    </source>
</evidence>
<keyword evidence="5 9" id="KW-1133">Transmembrane helix</keyword>
<dbReference type="PROSITE" id="PS50283">
    <property type="entry name" value="NA_SOLUT_SYMP_3"/>
    <property type="match status" value="1"/>
</dbReference>
<keyword evidence="4 9" id="KW-0812">Transmembrane</keyword>
<feature type="transmembrane region" description="Helical" evidence="9">
    <location>
        <begin position="71"/>
        <end position="90"/>
    </location>
</feature>
<feature type="transmembrane region" description="Helical" evidence="9">
    <location>
        <begin position="41"/>
        <end position="65"/>
    </location>
</feature>
<proteinExistence type="inferred from homology"/>
<sequence length="496" mass="52627">MSAVITFGLVLVIAMALGLYSRKGVKSTEDFLVGGRSFGSLLLFILVVGEVYSIGTVIGFPGGVYAEGAGFAIWFMGYILLGYPIGYFLLPLLFKAGRRYNAVTLPDVFRGHFNSRPLELTAALLCVIFLIPWAQLQLTGLTVALNGLGLGFTPLATVLIGVGIALVFALMSGIKAPAYVSFVKDFALIFAIVIVAVFVLGQNPSVADIVARADAVSDHTVIEHGRPMLHTMSTLLFQALGFYMFPFIVQAIMSSKSARTVRRTQIGMPLYMLMYPFLLVVAYYAISTVPGLTGAQTNLAFIEVTRNLLPEWLVGVVAGGAALCAIVVLAASALCIGTLVSRNVLVNVPERRQKSYVRVIIAVYLLVSIVLTLVVPNLMGALINTSYYGFTQLIVPVLLLIFGSRVRPGVMAAGLAGGVAIALGLYLTGADLGGLSLGVPALAGNLAIVAAGRLLWPRPQRSEAIWARTKAPTGTTTAGNTDPIQDQDSALVKEPI</sequence>
<evidence type="ECO:0000256" key="2">
    <source>
        <dbReference type="ARBA" id="ARBA00006434"/>
    </source>
</evidence>
<dbReference type="Pfam" id="PF00474">
    <property type="entry name" value="SSF"/>
    <property type="match status" value="1"/>
</dbReference>
<reference evidence="10" key="1">
    <citation type="journal article" date="2014" name="Int. J. Syst. Evol. Microbiol.">
        <title>Complete genome sequence of Corynebacterium casei LMG S-19264T (=DSM 44701T), isolated from a smear-ripened cheese.</title>
        <authorList>
            <consortium name="US DOE Joint Genome Institute (JGI-PGF)"/>
            <person name="Walter F."/>
            <person name="Albersmeier A."/>
            <person name="Kalinowski J."/>
            <person name="Ruckert C."/>
        </authorList>
    </citation>
    <scope>NUCLEOTIDE SEQUENCE</scope>
    <source>
        <strain evidence="10">CGMCC 1.12187</strain>
    </source>
</reference>
<evidence type="ECO:0000256" key="8">
    <source>
        <dbReference type="SAM" id="MobiDB-lite"/>
    </source>
</evidence>
<name>A0A917H6H9_9MICC</name>
<reference evidence="10" key="2">
    <citation type="submission" date="2020-09" db="EMBL/GenBank/DDBJ databases">
        <authorList>
            <person name="Sun Q."/>
            <person name="Zhou Y."/>
        </authorList>
    </citation>
    <scope>NUCLEOTIDE SEQUENCE</scope>
    <source>
        <strain evidence="10">CGMCC 1.12187</strain>
    </source>
</reference>
<dbReference type="AlphaFoldDB" id="A0A917H6H9"/>
<comment type="similarity">
    <text evidence="2 7">Belongs to the sodium:solute symporter (SSF) (TC 2.A.21) family.</text>
</comment>
<evidence type="ECO:0000256" key="9">
    <source>
        <dbReference type="SAM" id="Phobius"/>
    </source>
</evidence>
<dbReference type="GO" id="GO:0005886">
    <property type="term" value="C:plasma membrane"/>
    <property type="evidence" value="ECO:0007669"/>
    <property type="project" value="TreeGrafter"/>
</dbReference>
<evidence type="ECO:0000256" key="5">
    <source>
        <dbReference type="ARBA" id="ARBA00022989"/>
    </source>
</evidence>
<dbReference type="InterPro" id="IPR038377">
    <property type="entry name" value="Na/Glc_symporter_sf"/>
</dbReference>
<dbReference type="RefSeq" id="WP_229741959.1">
    <property type="nucleotide sequence ID" value="NZ_BMEQ01000033.1"/>
</dbReference>
<feature type="transmembrane region" description="Helical" evidence="9">
    <location>
        <begin position="118"/>
        <end position="136"/>
    </location>
</feature>
<evidence type="ECO:0000256" key="6">
    <source>
        <dbReference type="ARBA" id="ARBA00023136"/>
    </source>
</evidence>
<feature type="transmembrane region" description="Helical" evidence="9">
    <location>
        <begin position="435"/>
        <end position="456"/>
    </location>
</feature>
<feature type="transmembrane region" description="Helical" evidence="9">
    <location>
        <begin position="312"/>
        <end position="336"/>
    </location>
</feature>
<feature type="compositionally biased region" description="Polar residues" evidence="8">
    <location>
        <begin position="472"/>
        <end position="488"/>
    </location>
</feature>
<dbReference type="InterPro" id="IPR001734">
    <property type="entry name" value="Na/solute_symporter"/>
</dbReference>
<keyword evidence="11" id="KW-1185">Reference proteome</keyword>
<keyword evidence="3" id="KW-0813">Transport</keyword>
<feature type="transmembrane region" description="Helical" evidence="9">
    <location>
        <begin position="235"/>
        <end position="253"/>
    </location>
</feature>
<feature type="region of interest" description="Disordered" evidence="8">
    <location>
        <begin position="469"/>
        <end position="496"/>
    </location>
</feature>
<dbReference type="Proteomes" id="UP000638848">
    <property type="component" value="Unassembled WGS sequence"/>
</dbReference>
<evidence type="ECO:0000313" key="11">
    <source>
        <dbReference type="Proteomes" id="UP000638848"/>
    </source>
</evidence>
<evidence type="ECO:0000256" key="7">
    <source>
        <dbReference type="RuleBase" id="RU362091"/>
    </source>
</evidence>
<organism evidence="10 11">
    <name type="scientific">Kocuria dechangensis</name>
    <dbReference type="NCBI Taxonomy" id="1176249"/>
    <lineage>
        <taxon>Bacteria</taxon>
        <taxon>Bacillati</taxon>
        <taxon>Actinomycetota</taxon>
        <taxon>Actinomycetes</taxon>
        <taxon>Micrococcales</taxon>
        <taxon>Micrococcaceae</taxon>
        <taxon>Kocuria</taxon>
    </lineage>
</organism>
<evidence type="ECO:0000313" key="10">
    <source>
        <dbReference type="EMBL" id="GGG69141.1"/>
    </source>
</evidence>
<dbReference type="GO" id="GO:0022857">
    <property type="term" value="F:transmembrane transporter activity"/>
    <property type="evidence" value="ECO:0007669"/>
    <property type="project" value="InterPro"/>
</dbReference>